<dbReference type="PROSITE" id="PS50928">
    <property type="entry name" value="ABC_TM1"/>
    <property type="match status" value="1"/>
</dbReference>
<keyword evidence="3" id="KW-1003">Cell membrane</keyword>
<name>A0A6A7Y8G8_9HYPH</name>
<evidence type="ECO:0000256" key="2">
    <source>
        <dbReference type="ARBA" id="ARBA00022448"/>
    </source>
</evidence>
<dbReference type="GO" id="GO:0005886">
    <property type="term" value="C:plasma membrane"/>
    <property type="evidence" value="ECO:0007669"/>
    <property type="project" value="UniProtKB-SubCell"/>
</dbReference>
<feature type="transmembrane region" description="Helical" evidence="7">
    <location>
        <begin position="203"/>
        <end position="222"/>
    </location>
</feature>
<evidence type="ECO:0000256" key="5">
    <source>
        <dbReference type="ARBA" id="ARBA00022989"/>
    </source>
</evidence>
<dbReference type="GO" id="GO:0055085">
    <property type="term" value="P:transmembrane transport"/>
    <property type="evidence" value="ECO:0007669"/>
    <property type="project" value="InterPro"/>
</dbReference>
<dbReference type="SUPFAM" id="SSF161098">
    <property type="entry name" value="MetI-like"/>
    <property type="match status" value="1"/>
</dbReference>
<dbReference type="SUPFAM" id="SSF160964">
    <property type="entry name" value="MalF N-terminal region-like"/>
    <property type="match status" value="1"/>
</dbReference>
<comment type="similarity">
    <text evidence="7">Belongs to the binding-protein-dependent transport system permease family.</text>
</comment>
<dbReference type="CDD" id="cd06261">
    <property type="entry name" value="TM_PBP2"/>
    <property type="match status" value="1"/>
</dbReference>
<feature type="transmembrane region" description="Helical" evidence="7">
    <location>
        <begin position="107"/>
        <end position="127"/>
    </location>
</feature>
<comment type="subcellular location">
    <subcellularLocation>
        <location evidence="1 7">Cell membrane</location>
        <topology evidence="1 7">Multi-pass membrane protein</topology>
    </subcellularLocation>
</comment>
<keyword evidence="5 7" id="KW-1133">Transmembrane helix</keyword>
<dbReference type="RefSeq" id="WP_153489086.1">
    <property type="nucleotide sequence ID" value="NZ_VWNA01000003.1"/>
</dbReference>
<gene>
    <name evidence="9" type="ORF">F0357_20635</name>
</gene>
<protein>
    <submittedName>
        <fullName evidence="9">Sugar ABC transporter permease</fullName>
    </submittedName>
</protein>
<organism evidence="9 10">
    <name type="scientific">Segnochrobactrum spirostomi</name>
    <dbReference type="NCBI Taxonomy" id="2608987"/>
    <lineage>
        <taxon>Bacteria</taxon>
        <taxon>Pseudomonadati</taxon>
        <taxon>Pseudomonadota</taxon>
        <taxon>Alphaproteobacteria</taxon>
        <taxon>Hyphomicrobiales</taxon>
        <taxon>Segnochrobactraceae</taxon>
        <taxon>Segnochrobactrum</taxon>
    </lineage>
</organism>
<evidence type="ECO:0000256" key="6">
    <source>
        <dbReference type="ARBA" id="ARBA00023136"/>
    </source>
</evidence>
<feature type="domain" description="ABC transmembrane type-1" evidence="8">
    <location>
        <begin position="70"/>
        <end position="285"/>
    </location>
</feature>
<dbReference type="InterPro" id="IPR000515">
    <property type="entry name" value="MetI-like"/>
</dbReference>
<feature type="transmembrane region" description="Helical" evidence="7">
    <location>
        <begin position="267"/>
        <end position="287"/>
    </location>
</feature>
<evidence type="ECO:0000256" key="7">
    <source>
        <dbReference type="RuleBase" id="RU363032"/>
    </source>
</evidence>
<dbReference type="PANTHER" id="PTHR43005">
    <property type="entry name" value="BLR7065 PROTEIN"/>
    <property type="match status" value="1"/>
</dbReference>
<accession>A0A6A7Y8G8</accession>
<evidence type="ECO:0000256" key="1">
    <source>
        <dbReference type="ARBA" id="ARBA00004651"/>
    </source>
</evidence>
<reference evidence="9 10" key="1">
    <citation type="submission" date="2019-09" db="EMBL/GenBank/DDBJ databases">
        <title>Segnochrobactrum spirostomi gen. nov., sp. nov., isolated from the ciliate Spirostomum cf. yagiui and description of a novel family, Segnochrobactraceae fam. nov. within the order Rhizobiales of the class Alphaproteobacteria.</title>
        <authorList>
            <person name="Akter S."/>
            <person name="Shazib S.U.A."/>
            <person name="Shin M.K."/>
        </authorList>
    </citation>
    <scope>NUCLEOTIDE SEQUENCE [LARGE SCALE GENOMIC DNA]</scope>
    <source>
        <strain evidence="9 10">Sp-1</strain>
    </source>
</reference>
<keyword evidence="6 7" id="KW-0472">Membrane</keyword>
<dbReference type="AlphaFoldDB" id="A0A6A7Y8G8"/>
<comment type="caution">
    <text evidence="9">The sequence shown here is derived from an EMBL/GenBank/DDBJ whole genome shotgun (WGS) entry which is preliminary data.</text>
</comment>
<feature type="transmembrane region" description="Helical" evidence="7">
    <location>
        <begin position="157"/>
        <end position="182"/>
    </location>
</feature>
<keyword evidence="4 7" id="KW-0812">Transmembrane</keyword>
<evidence type="ECO:0000259" key="8">
    <source>
        <dbReference type="PROSITE" id="PS50928"/>
    </source>
</evidence>
<evidence type="ECO:0000313" key="10">
    <source>
        <dbReference type="Proteomes" id="UP000332515"/>
    </source>
</evidence>
<feature type="transmembrane region" description="Helical" evidence="7">
    <location>
        <begin position="74"/>
        <end position="95"/>
    </location>
</feature>
<evidence type="ECO:0000256" key="3">
    <source>
        <dbReference type="ARBA" id="ARBA00022475"/>
    </source>
</evidence>
<dbReference type="InterPro" id="IPR035906">
    <property type="entry name" value="MetI-like_sf"/>
</dbReference>
<evidence type="ECO:0000256" key="4">
    <source>
        <dbReference type="ARBA" id="ARBA00022692"/>
    </source>
</evidence>
<dbReference type="EMBL" id="VWNA01000003">
    <property type="protein sequence ID" value="MQT15015.1"/>
    <property type="molecule type" value="Genomic_DNA"/>
</dbReference>
<evidence type="ECO:0000313" key="9">
    <source>
        <dbReference type="EMBL" id="MQT15015.1"/>
    </source>
</evidence>
<sequence>MESWRPRSEKWLLLAPALLILSAITLWPLAQTLWLSFTDAEITAVKQPIHWIGFDNYVYALTDPDFQDALSRTLYFTIVSVGLETVIGVAVALLLNLEFKGRTFARMLIVLPWALPNIVNAMMWRLIYHPEYGALNALLVQTGILSDYRSWLGEPGLALHMVIFADVWKNFPLIAFVALAALQTIPRELFEAARVEGAGAWHQFKAIVLSAIIGPVLVIVILRTVEAFRVFDIIYVMTRGGPADSTKTASFFVYQEYFSYLRAGSGASYAAIVAAISAVLIAIYLGAVRRQAKAAA</sequence>
<dbReference type="PANTHER" id="PTHR43005:SF2">
    <property type="entry name" value="INTEGRAL MEMBRANE SUGAR TRANSPORT PROTEIN"/>
    <property type="match status" value="1"/>
</dbReference>
<feature type="transmembrane region" description="Helical" evidence="7">
    <location>
        <begin position="12"/>
        <end position="30"/>
    </location>
</feature>
<keyword evidence="10" id="KW-1185">Reference proteome</keyword>
<proteinExistence type="inferred from homology"/>
<dbReference type="Pfam" id="PF00528">
    <property type="entry name" value="BPD_transp_1"/>
    <property type="match status" value="1"/>
</dbReference>
<dbReference type="Gene3D" id="1.10.3720.10">
    <property type="entry name" value="MetI-like"/>
    <property type="match status" value="1"/>
</dbReference>
<keyword evidence="2 7" id="KW-0813">Transport</keyword>
<dbReference type="Proteomes" id="UP000332515">
    <property type="component" value="Unassembled WGS sequence"/>
</dbReference>